<accession>A0ABZ2N295</accession>
<dbReference type="PANTHER" id="PTHR31302:SF32">
    <property type="entry name" value="PHOSPHOESTERASE"/>
    <property type="match status" value="1"/>
</dbReference>
<dbReference type="InterPro" id="IPR004843">
    <property type="entry name" value="Calcineurin-like_PHP"/>
</dbReference>
<dbReference type="EMBL" id="CP147404">
    <property type="protein sequence ID" value="WXB91839.1"/>
    <property type="molecule type" value="Genomic_DNA"/>
</dbReference>
<keyword evidence="3" id="KW-1185">Reference proteome</keyword>
<dbReference type="Gene3D" id="3.60.21.10">
    <property type="match status" value="1"/>
</dbReference>
<dbReference type="RefSeq" id="WP_338749731.1">
    <property type="nucleotide sequence ID" value="NZ_CP147404.1"/>
</dbReference>
<dbReference type="InterPro" id="IPR029052">
    <property type="entry name" value="Metallo-depent_PP-like"/>
</dbReference>
<organism evidence="2 3">
    <name type="scientific">Bacillus kandeliae</name>
    <dbReference type="NCBI Taxonomy" id="3129297"/>
    <lineage>
        <taxon>Bacteria</taxon>
        <taxon>Bacillati</taxon>
        <taxon>Bacillota</taxon>
        <taxon>Bacilli</taxon>
        <taxon>Bacillales</taxon>
        <taxon>Bacillaceae</taxon>
        <taxon>Bacillus</taxon>
    </lineage>
</organism>
<evidence type="ECO:0000313" key="2">
    <source>
        <dbReference type="EMBL" id="WXB91839.1"/>
    </source>
</evidence>
<feature type="domain" description="Calcineurin-like phosphoesterase" evidence="1">
    <location>
        <begin position="45"/>
        <end position="201"/>
    </location>
</feature>
<evidence type="ECO:0000313" key="3">
    <source>
        <dbReference type="Proteomes" id="UP001387364"/>
    </source>
</evidence>
<dbReference type="Proteomes" id="UP001387364">
    <property type="component" value="Chromosome"/>
</dbReference>
<proteinExistence type="predicted"/>
<gene>
    <name evidence="2" type="ORF">WDJ61_11225</name>
</gene>
<name>A0ABZ2N295_9BACI</name>
<reference evidence="2 3" key="1">
    <citation type="submission" date="2024-02" db="EMBL/GenBank/DDBJ databases">
        <title>Seven novel Bacillus-like species.</title>
        <authorList>
            <person name="Liu G."/>
        </authorList>
    </citation>
    <scope>NUCLEOTIDE SEQUENCE [LARGE SCALE GENOMIC DNA]</scope>
    <source>
        <strain evidence="2 3">FJAT-52991</strain>
    </source>
</reference>
<dbReference type="InterPro" id="IPR051158">
    <property type="entry name" value="Metallophosphoesterase_sf"/>
</dbReference>
<dbReference type="Pfam" id="PF00149">
    <property type="entry name" value="Metallophos"/>
    <property type="match status" value="1"/>
</dbReference>
<protein>
    <submittedName>
        <fullName evidence="2">Metallophosphoesterase</fullName>
    </submittedName>
</protein>
<evidence type="ECO:0000259" key="1">
    <source>
        <dbReference type="Pfam" id="PF00149"/>
    </source>
</evidence>
<dbReference type="SUPFAM" id="SSF56300">
    <property type="entry name" value="Metallo-dependent phosphatases"/>
    <property type="match status" value="1"/>
</dbReference>
<sequence length="255" mass="28738">MIWLILVLILFGAALLLYMWKEAHGNKVKEETISLNSYPGKGPFTFFFISDIHRRKIHPSVIQAIQGRAEFVVIGGDLAEKGVSFEQIASNLQLLREVAPVFFVWGNNDYELPKQSFEQLLKAHDVTVLCNESFCFQTADGTDIYLLGVDDLSKGYSDKKNAFKRVPNDVFKIFLSHNPLFSKRMIEKDQVGLFLSGHTHGGQIRLFGMGLYKKGGWEWRGKMAMLVSNGYGTSGFPLRLSAKAETHLITIISDE</sequence>
<dbReference type="PANTHER" id="PTHR31302">
    <property type="entry name" value="TRANSMEMBRANE PROTEIN WITH METALLOPHOSPHOESTERASE DOMAIN-RELATED"/>
    <property type="match status" value="1"/>
</dbReference>